<proteinExistence type="predicted"/>
<name>A0A0W0EV32_MONRR</name>
<protein>
    <submittedName>
        <fullName evidence="1">Uncharacterized protein</fullName>
    </submittedName>
</protein>
<dbReference type="Proteomes" id="UP000054988">
    <property type="component" value="Unassembled WGS sequence"/>
</dbReference>
<dbReference type="AlphaFoldDB" id="A0A0W0EV32"/>
<comment type="caution">
    <text evidence="1">The sequence shown here is derived from an EMBL/GenBank/DDBJ whole genome shotgun (WGS) entry which is preliminary data.</text>
</comment>
<dbReference type="EMBL" id="LATX01002514">
    <property type="protein sequence ID" value="KTB27911.1"/>
    <property type="molecule type" value="Genomic_DNA"/>
</dbReference>
<evidence type="ECO:0000313" key="2">
    <source>
        <dbReference type="Proteomes" id="UP000054988"/>
    </source>
</evidence>
<reference evidence="1 2" key="1">
    <citation type="submission" date="2015-12" db="EMBL/GenBank/DDBJ databases">
        <title>Draft genome sequence of Moniliophthora roreri, the causal agent of frosty pod rot of cacao.</title>
        <authorList>
            <person name="Aime M.C."/>
            <person name="Diaz-Valderrama J.R."/>
            <person name="Kijpornyongpan T."/>
            <person name="Phillips-Mora W."/>
        </authorList>
    </citation>
    <scope>NUCLEOTIDE SEQUENCE [LARGE SCALE GENOMIC DNA]</scope>
    <source>
        <strain evidence="1 2">MCA 2952</strain>
    </source>
</reference>
<gene>
    <name evidence="1" type="ORF">WG66_19516</name>
</gene>
<evidence type="ECO:0000313" key="1">
    <source>
        <dbReference type="EMBL" id="KTB27911.1"/>
    </source>
</evidence>
<accession>A0A0W0EV32</accession>
<organism evidence="1 2">
    <name type="scientific">Moniliophthora roreri</name>
    <name type="common">Frosty pod rot fungus</name>
    <name type="synonym">Monilia roreri</name>
    <dbReference type="NCBI Taxonomy" id="221103"/>
    <lineage>
        <taxon>Eukaryota</taxon>
        <taxon>Fungi</taxon>
        <taxon>Dikarya</taxon>
        <taxon>Basidiomycota</taxon>
        <taxon>Agaricomycotina</taxon>
        <taxon>Agaricomycetes</taxon>
        <taxon>Agaricomycetidae</taxon>
        <taxon>Agaricales</taxon>
        <taxon>Marasmiineae</taxon>
        <taxon>Marasmiaceae</taxon>
        <taxon>Moniliophthora</taxon>
    </lineage>
</organism>
<sequence length="116" mass="13223">MSHSFYLPKRFVNGAGPLMVRGQLQFQSKEMECASLHRCACIGHLDAIRSQRDMFASICYVSTLRYSVLARMCHLSREDPQSSVFRLCMALLWNATKERCDGIHSVAIYVYGLDQV</sequence>